<protein>
    <submittedName>
        <fullName evidence="1">Uncharacterized protein</fullName>
    </submittedName>
</protein>
<name>A0A0B0PRV7_GOSAR</name>
<reference evidence="2" key="1">
    <citation type="submission" date="2014-09" db="EMBL/GenBank/DDBJ databases">
        <authorList>
            <person name="Mudge J."/>
            <person name="Ramaraj T."/>
            <person name="Lindquist I.E."/>
            <person name="Bharti A.K."/>
            <person name="Sundararajan A."/>
            <person name="Cameron C.T."/>
            <person name="Woodward J.E."/>
            <person name="May G.D."/>
            <person name="Brubaker C."/>
            <person name="Broadhvest J."/>
            <person name="Wilkins T.A."/>
        </authorList>
    </citation>
    <scope>NUCLEOTIDE SEQUENCE</scope>
    <source>
        <strain evidence="2">cv. AKA8401</strain>
    </source>
</reference>
<proteinExistence type="predicted"/>
<evidence type="ECO:0000313" key="2">
    <source>
        <dbReference type="Proteomes" id="UP000032142"/>
    </source>
</evidence>
<dbReference type="Proteomes" id="UP000032142">
    <property type="component" value="Unassembled WGS sequence"/>
</dbReference>
<gene>
    <name evidence="1" type="ORF">F383_05664</name>
</gene>
<accession>A0A0B0PRV7</accession>
<keyword evidence="2" id="KW-1185">Reference proteome</keyword>
<evidence type="ECO:0000313" key="1">
    <source>
        <dbReference type="EMBL" id="KHG26141.1"/>
    </source>
</evidence>
<organism evidence="1 2">
    <name type="scientific">Gossypium arboreum</name>
    <name type="common">Tree cotton</name>
    <name type="synonym">Gossypium nanking</name>
    <dbReference type="NCBI Taxonomy" id="29729"/>
    <lineage>
        <taxon>Eukaryota</taxon>
        <taxon>Viridiplantae</taxon>
        <taxon>Streptophyta</taxon>
        <taxon>Embryophyta</taxon>
        <taxon>Tracheophyta</taxon>
        <taxon>Spermatophyta</taxon>
        <taxon>Magnoliopsida</taxon>
        <taxon>eudicotyledons</taxon>
        <taxon>Gunneridae</taxon>
        <taxon>Pentapetalae</taxon>
        <taxon>rosids</taxon>
        <taxon>malvids</taxon>
        <taxon>Malvales</taxon>
        <taxon>Malvaceae</taxon>
        <taxon>Malvoideae</taxon>
        <taxon>Gossypium</taxon>
    </lineage>
</organism>
<sequence length="12" mass="1299">MCLYCKGVGLIV</sequence>
<dbReference type="EMBL" id="KN435196">
    <property type="protein sequence ID" value="KHG26141.1"/>
    <property type="molecule type" value="Genomic_DNA"/>
</dbReference>